<name>A0A8D8H216_CULPI</name>
<protein>
    <recommendedName>
        <fullName evidence="3">Jumonji domain-containing protein 4</fullName>
    </recommendedName>
</protein>
<evidence type="ECO:0000256" key="1">
    <source>
        <dbReference type="ARBA" id="ARBA00038068"/>
    </source>
</evidence>
<sequence>MSTELEIEISSIPLAPDPVVEPPQEIERIPLADLSYEQFFARYLLPNKAVILSSVADSWECFRRWINHDSKGLNGAYLREAIPNLTVPVADCGKQYYNSHEKTEMKFHEFLDCWDCREESTSKLYLKDWHLREMLPEYEFYETPYCFASDWLNEYLLDHGEDDYMFVYLGREGTWTSFHADVFSSYSWSTNIFGVKKWLLLAPKEEQKLKDSLGNLPFRISEELLDEKEVKYYNILQKAGEAIFVPSGWYHQVQNVEDAISVNHNWFNGCNVKTIWLSLNDALVQVIKEIDDCKDMENFDEHCQLMLKASYGMDLNVFIKMLIYICKNRVSAYRDEAKILHFERYRLGKNHIVFDLKAIRDVLISMIEMRGELLRSLNLYDELKGYETLIDKLLT</sequence>
<dbReference type="PANTHER" id="PTHR12480">
    <property type="entry name" value="ARGININE DEMETHYLASE AND LYSYL-HYDROXYLASE JMJD"/>
    <property type="match status" value="1"/>
</dbReference>
<reference evidence="5" key="1">
    <citation type="submission" date="2021-05" db="EMBL/GenBank/DDBJ databases">
        <authorList>
            <person name="Alioto T."/>
            <person name="Alioto T."/>
            <person name="Gomez Garrido J."/>
        </authorList>
    </citation>
    <scope>NUCLEOTIDE SEQUENCE</scope>
</reference>
<dbReference type="GO" id="GO:0005737">
    <property type="term" value="C:cytoplasm"/>
    <property type="evidence" value="ECO:0007669"/>
    <property type="project" value="TreeGrafter"/>
</dbReference>
<dbReference type="Pfam" id="PF02373">
    <property type="entry name" value="JmjC"/>
    <property type="match status" value="1"/>
</dbReference>
<evidence type="ECO:0000256" key="3">
    <source>
        <dbReference type="ARBA" id="ARBA00082904"/>
    </source>
</evidence>
<dbReference type="InterPro" id="IPR003347">
    <property type="entry name" value="JmjC_dom"/>
</dbReference>
<evidence type="ECO:0000259" key="4">
    <source>
        <dbReference type="PROSITE" id="PS51184"/>
    </source>
</evidence>
<dbReference type="SUPFAM" id="SSF51197">
    <property type="entry name" value="Clavaminate synthase-like"/>
    <property type="match status" value="1"/>
</dbReference>
<evidence type="ECO:0000313" key="5">
    <source>
        <dbReference type="EMBL" id="CAG6526713.1"/>
    </source>
</evidence>
<proteinExistence type="inferred from homology"/>
<dbReference type="GO" id="GO:0043565">
    <property type="term" value="F:sequence-specific DNA binding"/>
    <property type="evidence" value="ECO:0007669"/>
    <property type="project" value="TreeGrafter"/>
</dbReference>
<accession>A0A8D8H216</accession>
<comment type="catalytic activity">
    <reaction evidence="2">
        <text>L-lysyl-[protein] + 2-oxoglutarate + O2 = 4-hydroxy-L-lysyl-[protein] + succinate + CO2</text>
        <dbReference type="Rhea" id="RHEA:57156"/>
        <dbReference type="Rhea" id="RHEA-COMP:9752"/>
        <dbReference type="Rhea" id="RHEA-COMP:15084"/>
        <dbReference type="ChEBI" id="CHEBI:15379"/>
        <dbReference type="ChEBI" id="CHEBI:16526"/>
        <dbReference type="ChEBI" id="CHEBI:16810"/>
        <dbReference type="ChEBI" id="CHEBI:29969"/>
        <dbReference type="ChEBI" id="CHEBI:30031"/>
        <dbReference type="ChEBI" id="CHEBI:141495"/>
    </reaction>
</comment>
<dbReference type="EMBL" id="HBUE01194092">
    <property type="protein sequence ID" value="CAG6526713.1"/>
    <property type="molecule type" value="Transcribed_RNA"/>
</dbReference>
<dbReference type="GO" id="GO:0005634">
    <property type="term" value="C:nucleus"/>
    <property type="evidence" value="ECO:0007669"/>
    <property type="project" value="TreeGrafter"/>
</dbReference>
<dbReference type="EMBL" id="HBUE01300068">
    <property type="protein sequence ID" value="CAG6578429.1"/>
    <property type="molecule type" value="Transcribed_RNA"/>
</dbReference>
<dbReference type="GO" id="GO:0045905">
    <property type="term" value="P:positive regulation of translational termination"/>
    <property type="evidence" value="ECO:0007669"/>
    <property type="project" value="TreeGrafter"/>
</dbReference>
<dbReference type="PANTHER" id="PTHR12480:SF6">
    <property type="entry name" value="2-OXOGLUTARATE AND IRON-DEPENDENT OXYGENASE JMJD4"/>
    <property type="match status" value="1"/>
</dbReference>
<dbReference type="GO" id="GO:0016706">
    <property type="term" value="F:2-oxoglutarate-dependent dioxygenase activity"/>
    <property type="evidence" value="ECO:0007669"/>
    <property type="project" value="TreeGrafter"/>
</dbReference>
<dbReference type="SMART" id="SM00558">
    <property type="entry name" value="JmjC"/>
    <property type="match status" value="1"/>
</dbReference>
<dbReference type="PROSITE" id="PS51184">
    <property type="entry name" value="JMJC"/>
    <property type="match status" value="1"/>
</dbReference>
<evidence type="ECO:0000256" key="2">
    <source>
        <dbReference type="ARBA" id="ARBA00047762"/>
    </source>
</evidence>
<organism evidence="5">
    <name type="scientific">Culex pipiens</name>
    <name type="common">House mosquito</name>
    <dbReference type="NCBI Taxonomy" id="7175"/>
    <lineage>
        <taxon>Eukaryota</taxon>
        <taxon>Metazoa</taxon>
        <taxon>Ecdysozoa</taxon>
        <taxon>Arthropoda</taxon>
        <taxon>Hexapoda</taxon>
        <taxon>Insecta</taxon>
        <taxon>Pterygota</taxon>
        <taxon>Neoptera</taxon>
        <taxon>Endopterygota</taxon>
        <taxon>Diptera</taxon>
        <taxon>Nematocera</taxon>
        <taxon>Culicoidea</taxon>
        <taxon>Culicidae</taxon>
        <taxon>Culicinae</taxon>
        <taxon>Culicini</taxon>
        <taxon>Culex</taxon>
        <taxon>Culex</taxon>
    </lineage>
</organism>
<dbReference type="Gene3D" id="2.60.120.650">
    <property type="entry name" value="Cupin"/>
    <property type="match status" value="1"/>
</dbReference>
<feature type="domain" description="JmjC" evidence="4">
    <location>
        <begin position="132"/>
        <end position="283"/>
    </location>
</feature>
<comment type="similarity">
    <text evidence="1">Belongs to the JMJD6 family.</text>
</comment>
<dbReference type="AlphaFoldDB" id="A0A8D8H216"/>
<dbReference type="InterPro" id="IPR050910">
    <property type="entry name" value="JMJD6_ArgDemeth/LysHydrox"/>
</dbReference>